<dbReference type="InterPro" id="IPR001828">
    <property type="entry name" value="ANF_lig-bd_rcpt"/>
</dbReference>
<feature type="signal peptide" evidence="11">
    <location>
        <begin position="1"/>
        <end position="20"/>
    </location>
</feature>
<dbReference type="PRINTS" id="PR00592">
    <property type="entry name" value="CASENSINGR"/>
</dbReference>
<keyword evidence="7" id="KW-0472">Membrane</keyword>
<dbReference type="FunFam" id="3.40.50.2300:FF:000016">
    <property type="entry name" value="Taste 1 receptor member 2"/>
    <property type="match status" value="1"/>
</dbReference>
<dbReference type="PRINTS" id="PR00248">
    <property type="entry name" value="GPCRMGR"/>
</dbReference>
<evidence type="ECO:0000256" key="9">
    <source>
        <dbReference type="ARBA" id="ARBA00023180"/>
    </source>
</evidence>
<dbReference type="InterPro" id="IPR000068">
    <property type="entry name" value="GPCR_3_Ca_sens_rcpt-rel"/>
</dbReference>
<feature type="domain" description="Receptor ligand binding region" evidence="12">
    <location>
        <begin position="75"/>
        <end position="340"/>
    </location>
</feature>
<dbReference type="Gene3D" id="3.40.50.2300">
    <property type="match status" value="2"/>
</dbReference>
<keyword evidence="4 11" id="KW-0732">Signal</keyword>
<dbReference type="OrthoDB" id="5984008at2759"/>
<dbReference type="AlphaFoldDB" id="A0A8S4BSH9"/>
<dbReference type="SUPFAM" id="SSF53822">
    <property type="entry name" value="Periplasmic binding protein-like I"/>
    <property type="match status" value="1"/>
</dbReference>
<keyword evidence="5" id="KW-1133">Transmembrane helix</keyword>
<evidence type="ECO:0000256" key="3">
    <source>
        <dbReference type="ARBA" id="ARBA00022692"/>
    </source>
</evidence>
<evidence type="ECO:0000256" key="10">
    <source>
        <dbReference type="ARBA" id="ARBA00023224"/>
    </source>
</evidence>
<name>A0A8S4BSH9_9TELE</name>
<dbReference type="PANTHER" id="PTHR24061:SF441">
    <property type="entry name" value="TASTE RECEPTOR TYPE 1 MEMBER 2B-RELATED"/>
    <property type="match status" value="1"/>
</dbReference>
<accession>A0A8S4BSH9</accession>
<keyword evidence="2" id="KW-1003">Cell membrane</keyword>
<keyword evidence="6" id="KW-0297">G-protein coupled receptor</keyword>
<evidence type="ECO:0000256" key="8">
    <source>
        <dbReference type="ARBA" id="ARBA00023170"/>
    </source>
</evidence>
<dbReference type="InterPro" id="IPR028082">
    <property type="entry name" value="Peripla_BP_I"/>
</dbReference>
<feature type="chain" id="PRO_5035732823" evidence="11">
    <location>
        <begin position="21"/>
        <end position="419"/>
    </location>
</feature>
<dbReference type="EMBL" id="CAJRST010041110">
    <property type="protein sequence ID" value="CAG6021275.1"/>
    <property type="molecule type" value="Genomic_DNA"/>
</dbReference>
<evidence type="ECO:0000313" key="13">
    <source>
        <dbReference type="EMBL" id="CAG6021275.1"/>
    </source>
</evidence>
<evidence type="ECO:0000256" key="4">
    <source>
        <dbReference type="ARBA" id="ARBA00022729"/>
    </source>
</evidence>
<organism evidence="13 14">
    <name type="scientific">Menidia menidia</name>
    <name type="common">Atlantic silverside</name>
    <dbReference type="NCBI Taxonomy" id="238744"/>
    <lineage>
        <taxon>Eukaryota</taxon>
        <taxon>Metazoa</taxon>
        <taxon>Chordata</taxon>
        <taxon>Craniata</taxon>
        <taxon>Vertebrata</taxon>
        <taxon>Euteleostomi</taxon>
        <taxon>Actinopterygii</taxon>
        <taxon>Neopterygii</taxon>
        <taxon>Teleostei</taxon>
        <taxon>Neoteleostei</taxon>
        <taxon>Acanthomorphata</taxon>
        <taxon>Ovalentaria</taxon>
        <taxon>Atherinomorphae</taxon>
        <taxon>Atheriniformes</taxon>
        <taxon>Atherinopsidae</taxon>
        <taxon>Menidiinae</taxon>
        <taxon>Menidia</taxon>
    </lineage>
</organism>
<keyword evidence="14" id="KW-1185">Reference proteome</keyword>
<dbReference type="PANTHER" id="PTHR24061">
    <property type="entry name" value="CALCIUM-SENSING RECEPTOR-RELATED"/>
    <property type="match status" value="1"/>
</dbReference>
<evidence type="ECO:0000256" key="5">
    <source>
        <dbReference type="ARBA" id="ARBA00022989"/>
    </source>
</evidence>
<keyword evidence="10" id="KW-0807">Transducer</keyword>
<evidence type="ECO:0000313" key="14">
    <source>
        <dbReference type="Proteomes" id="UP000677803"/>
    </source>
</evidence>
<dbReference type="Proteomes" id="UP000677803">
    <property type="component" value="Unassembled WGS sequence"/>
</dbReference>
<dbReference type="InterPro" id="IPR000337">
    <property type="entry name" value="GPCR_3"/>
</dbReference>
<comment type="subcellular location">
    <subcellularLocation>
        <location evidence="1">Cell membrane</location>
        <topology evidence="1">Multi-pass membrane protein</topology>
    </subcellularLocation>
</comment>
<evidence type="ECO:0000259" key="12">
    <source>
        <dbReference type="Pfam" id="PF01094"/>
    </source>
</evidence>
<keyword evidence="9" id="KW-0325">Glycoprotein</keyword>
<evidence type="ECO:0000256" key="2">
    <source>
        <dbReference type="ARBA" id="ARBA00022475"/>
    </source>
</evidence>
<keyword evidence="8" id="KW-0675">Receptor</keyword>
<dbReference type="Pfam" id="PF01094">
    <property type="entry name" value="ANF_receptor"/>
    <property type="match status" value="1"/>
</dbReference>
<gene>
    <name evidence="13" type="ORF">MMEN_LOCUS21484</name>
</gene>
<evidence type="ECO:0000256" key="1">
    <source>
        <dbReference type="ARBA" id="ARBA00004651"/>
    </source>
</evidence>
<evidence type="ECO:0000256" key="11">
    <source>
        <dbReference type="SAM" id="SignalP"/>
    </source>
</evidence>
<evidence type="ECO:0000256" key="7">
    <source>
        <dbReference type="ARBA" id="ARBA00023136"/>
    </source>
</evidence>
<dbReference type="GO" id="GO:0004930">
    <property type="term" value="F:G protein-coupled receptor activity"/>
    <property type="evidence" value="ECO:0007669"/>
    <property type="project" value="UniProtKB-KW"/>
</dbReference>
<sequence>MKRFLAPLCLLGSLLQATEPCAGPTSEFQLKGDYLLGGLFDIHHFSTPYHQERPEAMHCSSKPFLLPHYRWFELMRFSVEEINNSTSLLPNVSLGYEIFDHCSDAQNFPDVFKLISANGLIQPWSDPQRNQSELIGVVGPFTSSQVQTVAPLFMEGLIPVVSYGGTASIFSKKSQYPSFLRTVHPNKETLNVIVDIILHFNWRWVAFLNSDSDFGIDGLELFRKMILDTEICLAYTKSLDENVNYSRMFKQIEAQKVDTIIVFASRMQAEAVIESAIQLNVTNKVWMADEGWSLNTRLPKMQGIRNIGTVIGVSQPVVTIPGFSDFIYSTKNQPPCEDLEQQTFCNQICNCSDLSAEDILDSDPSFSFHVYSAALGQFVEKNRVAPGQQGVVSRELGKELVVVPGPGRNLHTEPAFLVQ</sequence>
<protein>
    <submittedName>
        <fullName evidence="13">(Atlantic silverside) hypothetical protein</fullName>
    </submittedName>
</protein>
<reference evidence="13" key="1">
    <citation type="submission" date="2021-05" db="EMBL/GenBank/DDBJ databases">
        <authorList>
            <person name="Tigano A."/>
        </authorList>
    </citation>
    <scope>NUCLEOTIDE SEQUENCE</scope>
</reference>
<proteinExistence type="predicted"/>
<evidence type="ECO:0000256" key="6">
    <source>
        <dbReference type="ARBA" id="ARBA00023040"/>
    </source>
</evidence>
<dbReference type="GO" id="GO:0005886">
    <property type="term" value="C:plasma membrane"/>
    <property type="evidence" value="ECO:0007669"/>
    <property type="project" value="UniProtKB-SubCell"/>
</dbReference>
<keyword evidence="3" id="KW-0812">Transmembrane</keyword>
<comment type="caution">
    <text evidence="13">The sequence shown here is derived from an EMBL/GenBank/DDBJ whole genome shotgun (WGS) entry which is preliminary data.</text>
</comment>